<dbReference type="Proteomes" id="UP000031167">
    <property type="component" value="Unassembled WGS sequence"/>
</dbReference>
<dbReference type="AlphaFoldDB" id="A0A0B4CQK3"/>
<keyword evidence="1" id="KW-0732">Signal</keyword>
<feature type="signal peptide" evidence="1">
    <location>
        <begin position="1"/>
        <end position="20"/>
    </location>
</feature>
<keyword evidence="3" id="KW-1185">Reference proteome</keyword>
<dbReference type="STRING" id="363331.RM51_07565"/>
<evidence type="ECO:0000256" key="1">
    <source>
        <dbReference type="SAM" id="SignalP"/>
    </source>
</evidence>
<dbReference type="EMBL" id="JWTA01000005">
    <property type="protein sequence ID" value="KIC63519.1"/>
    <property type="molecule type" value="Genomic_DNA"/>
</dbReference>
<evidence type="ECO:0000313" key="3">
    <source>
        <dbReference type="Proteomes" id="UP000031167"/>
    </source>
</evidence>
<sequence>MKLKSFILIILITLSNNLFAYPITPTPLRVLVSETENIVYAQVTDIKQNKNESKNDWNKDLIAVLTIKEILQGKINSKTVEVYFSNEPSCPMPAQYEKDQEILVFLDQDIDKYTTHALTYGLKTLEQSEYEIYKSRILEIQQILKVTNNEERKIKTIDWLIDCAYNPITRWEGLQDLAPENDFISYYDWDKEKFIGTYELNKQQKQRLRTLFLNTKKINYDDLSIVDLITEQNDKEILDFLIDQFNKFRNEKYWCKNSVMLQIAEVSNRENLKNILKRKKRLDLFDENYEQETENINNEFINKL</sequence>
<feature type="chain" id="PRO_5002088309" evidence="1">
    <location>
        <begin position="21"/>
        <end position="304"/>
    </location>
</feature>
<proteinExistence type="predicted"/>
<name>A0A0B4CQK3_9FLAO</name>
<protein>
    <submittedName>
        <fullName evidence="2">Uncharacterized protein</fullName>
    </submittedName>
</protein>
<evidence type="ECO:0000313" key="2">
    <source>
        <dbReference type="EMBL" id="KIC63519.1"/>
    </source>
</evidence>
<reference evidence="2 3" key="1">
    <citation type="submission" date="2014-12" db="EMBL/GenBank/DDBJ databases">
        <title>Genome sequencing of Chryseobacterium taiwanense TPW19.</title>
        <authorList>
            <person name="Tan P.W."/>
            <person name="Chan K.-G."/>
        </authorList>
    </citation>
    <scope>NUCLEOTIDE SEQUENCE [LARGE SCALE GENOMIC DNA]</scope>
    <source>
        <strain evidence="2 3">TPW19</strain>
    </source>
</reference>
<dbReference type="OrthoDB" id="1242034at2"/>
<dbReference type="RefSeq" id="WP_039367083.1">
    <property type="nucleotide sequence ID" value="NZ_JWTA01000005.1"/>
</dbReference>
<organism evidence="2 3">
    <name type="scientific">Chryseobacterium taiwanense</name>
    <dbReference type="NCBI Taxonomy" id="363331"/>
    <lineage>
        <taxon>Bacteria</taxon>
        <taxon>Pseudomonadati</taxon>
        <taxon>Bacteroidota</taxon>
        <taxon>Flavobacteriia</taxon>
        <taxon>Flavobacteriales</taxon>
        <taxon>Weeksellaceae</taxon>
        <taxon>Chryseobacterium group</taxon>
        <taxon>Chryseobacterium</taxon>
    </lineage>
</organism>
<accession>A0A0B4CQK3</accession>
<gene>
    <name evidence="2" type="ORF">RM51_07565</name>
</gene>
<comment type="caution">
    <text evidence="2">The sequence shown here is derived from an EMBL/GenBank/DDBJ whole genome shotgun (WGS) entry which is preliminary data.</text>
</comment>